<keyword evidence="2 4" id="KW-0547">Nucleotide-binding</keyword>
<dbReference type="Pfam" id="PF00498">
    <property type="entry name" value="FHA"/>
    <property type="match status" value="1"/>
</dbReference>
<feature type="transmembrane region" description="Helical" evidence="6">
    <location>
        <begin position="145"/>
        <end position="164"/>
    </location>
</feature>
<proteinExistence type="predicted"/>
<evidence type="ECO:0000259" key="7">
    <source>
        <dbReference type="PROSITE" id="PS50006"/>
    </source>
</evidence>
<feature type="domain" description="FtsK" evidence="8">
    <location>
        <begin position="442"/>
        <end position="631"/>
    </location>
</feature>
<dbReference type="Proteomes" id="UP000826651">
    <property type="component" value="Unassembled WGS sequence"/>
</dbReference>
<feature type="transmembrane region" description="Helical" evidence="6">
    <location>
        <begin position="170"/>
        <end position="190"/>
    </location>
</feature>
<keyword evidence="1" id="KW-0597">Phosphoprotein</keyword>
<comment type="caution">
    <text evidence="9">The sequence shown here is derived from an EMBL/GenBank/DDBJ whole genome shotgun (WGS) entry which is preliminary data.</text>
</comment>
<name>A0ABS7SB48_9MICO</name>
<accession>A0ABS7SB48</accession>
<dbReference type="SUPFAM" id="SSF52540">
    <property type="entry name" value="P-loop containing nucleoside triphosphate hydrolases"/>
    <property type="match status" value="3"/>
</dbReference>
<dbReference type="InterPro" id="IPR003593">
    <property type="entry name" value="AAA+_ATPase"/>
</dbReference>
<evidence type="ECO:0000313" key="9">
    <source>
        <dbReference type="EMBL" id="MBZ2197565.1"/>
    </source>
</evidence>
<keyword evidence="6" id="KW-0472">Membrane</keyword>
<dbReference type="InterPro" id="IPR000253">
    <property type="entry name" value="FHA_dom"/>
</dbReference>
<protein>
    <submittedName>
        <fullName evidence="9">FHA domain-containing protein</fullName>
    </submittedName>
</protein>
<organism evidence="9 10">
    <name type="scientific">Occultella gossypii</name>
    <dbReference type="NCBI Taxonomy" id="2800820"/>
    <lineage>
        <taxon>Bacteria</taxon>
        <taxon>Bacillati</taxon>
        <taxon>Actinomycetota</taxon>
        <taxon>Actinomycetes</taxon>
        <taxon>Micrococcales</taxon>
        <taxon>Ruaniaceae</taxon>
        <taxon>Occultella</taxon>
    </lineage>
</organism>
<feature type="compositionally biased region" description="Low complexity" evidence="5">
    <location>
        <begin position="78"/>
        <end position="90"/>
    </location>
</feature>
<evidence type="ECO:0000256" key="2">
    <source>
        <dbReference type="ARBA" id="ARBA00022741"/>
    </source>
</evidence>
<evidence type="ECO:0000256" key="3">
    <source>
        <dbReference type="ARBA" id="ARBA00022840"/>
    </source>
</evidence>
<feature type="region of interest" description="Disordered" evidence="5">
    <location>
        <begin position="194"/>
        <end position="272"/>
    </location>
</feature>
<evidence type="ECO:0000259" key="8">
    <source>
        <dbReference type="PROSITE" id="PS50901"/>
    </source>
</evidence>
<feature type="domain" description="FHA" evidence="7">
    <location>
        <begin position="40"/>
        <end position="89"/>
    </location>
</feature>
<dbReference type="RefSeq" id="WP_223407485.1">
    <property type="nucleotide sequence ID" value="NZ_JAGSHT010000014.1"/>
</dbReference>
<dbReference type="CDD" id="cd00060">
    <property type="entry name" value="FHA"/>
    <property type="match status" value="1"/>
</dbReference>
<dbReference type="SMART" id="SM00240">
    <property type="entry name" value="FHA"/>
    <property type="match status" value="1"/>
</dbReference>
<dbReference type="InterPro" id="IPR050206">
    <property type="entry name" value="FtsK/SpoIIIE/SftA"/>
</dbReference>
<keyword evidence="10" id="KW-1185">Reference proteome</keyword>
<dbReference type="PANTHER" id="PTHR22683">
    <property type="entry name" value="SPORULATION PROTEIN RELATED"/>
    <property type="match status" value="1"/>
</dbReference>
<reference evidence="9 10" key="1">
    <citation type="submission" date="2021-04" db="EMBL/GenBank/DDBJ databases">
        <title>Ruania sp. nov., isolated from sandy soil of mangrove forest.</title>
        <authorList>
            <person name="Ge X."/>
            <person name="Huang R."/>
            <person name="Liu W."/>
        </authorList>
    </citation>
    <scope>NUCLEOTIDE SEQUENCE [LARGE SCALE GENOMIC DNA]</scope>
    <source>
        <strain evidence="9 10">N2-46</strain>
    </source>
</reference>
<dbReference type="Gene3D" id="3.40.50.300">
    <property type="entry name" value="P-loop containing nucleotide triphosphate hydrolases"/>
    <property type="match status" value="2"/>
</dbReference>
<keyword evidence="6" id="KW-0812">Transmembrane</keyword>
<sequence length="1172" mass="122118">MPTDTPTGRAGPVPVTTRFHLAVVDGPDLGWVAPLGVEPVLVGRGPRASLVLEDPSLSREHVLVSARGGRLRARDLGSANGTAVVRSRGGPPAPGGRVRRLRTRWRALREGDLIRAGASVIEVRRHPSLRDRPGPAQPSGVGDGLLGRLMFPLIMCVTSVPLLLSGSGAWRLILAIALPLVLLGSVLWPLRAQRRRRRSDRGRPEVPAAEPEPDPGPDDPAGLLMGAGAPAHAAPERAVDHVPRWEIGNASQPTRRRGPPSTARARRDHERDRYQPWVAGTLALVGDDEDVAALARWLVCRLAARHPPTRLRLDLPATWAWAATFPHRAPGGEPERLTIQVAERPDAPPGADGVRIVLARDLTEVPPWCERTIEVRPGHDRRVGERWAARVCAAIAAANHQAEVLAAMVPIGEVVGPGDVAGIVRGWAGDSGLSAVIGVGPAGPLRLDLGVDGPHALVAGTTGSGKSELLLSWLLGLAHARSPADLAVVLIDYKGGATFGPVADLPHAAGVLTDLDAADTARALASLRAELRRRERLLAASGTSTLAEHRARVPPEERPPALVVMVDEFRAMAAEHPDFLDALVRLAAQGRSLGIHLVLATQRPAGAVTPDMRANLTVRICLRVLEDADSIDLVGDASAARLPPVPGRAVVLAGERTIVQVPWTGPPDAGAVRALVGRIVAAAADLEAREPWRTRRPRPWAEPLPDRIDVAELAVDGFSVDELGAAGAEPDGAPDAGRVRPTPAALPFLRTDLPDEQTLGTWSWPPGSTLLVSGPAGSGRTTALRTLAEVAHRAGLATHVIAEDLAAIVPRISGTSPGTDAPTHGTWCRPEDSRRARRLIELLTGGTVAPAVLLVDDVDVLCRALDEAGGIGTGVDLMTALLRRARRAGVGVVFTCAGAPTRWAPLVADRLVLRPQDVGDALLAGVPRDLVGTGWPAGRGVLITSGATRVAQVALAVAAPDTYRAPAQAPVHLVALPATVPLTDLGGPHAVRVGLVLGVGGDDAAPIVRDLPDGGTWLVAGPAGSGRTGALRMLGGQLRAGGRVVIDGPDGLDALRGPAALGTARTSGARGPVLLLDDADRLPVAALTAVAEASERMDLALVAAARPEALLGLYHEVGARLREAPLMVVLGPVGPAAHLTGVDLRRHADVDPGPGRGVLVDGGRLTPIQLAS</sequence>
<feature type="compositionally biased region" description="Basic and acidic residues" evidence="5">
    <location>
        <begin position="234"/>
        <end position="244"/>
    </location>
</feature>
<dbReference type="InterPro" id="IPR002543">
    <property type="entry name" value="FtsK_dom"/>
</dbReference>
<dbReference type="PROSITE" id="PS50006">
    <property type="entry name" value="FHA_DOMAIN"/>
    <property type="match status" value="1"/>
</dbReference>
<evidence type="ECO:0000256" key="1">
    <source>
        <dbReference type="ARBA" id="ARBA00022553"/>
    </source>
</evidence>
<dbReference type="PROSITE" id="PS50901">
    <property type="entry name" value="FTSK"/>
    <property type="match status" value="1"/>
</dbReference>
<evidence type="ECO:0000256" key="5">
    <source>
        <dbReference type="SAM" id="MobiDB-lite"/>
    </source>
</evidence>
<evidence type="ECO:0000256" key="4">
    <source>
        <dbReference type="PROSITE-ProRule" id="PRU00289"/>
    </source>
</evidence>
<feature type="region of interest" description="Disordered" evidence="5">
    <location>
        <begin position="78"/>
        <end position="98"/>
    </location>
</feature>
<dbReference type="PANTHER" id="PTHR22683:SF1">
    <property type="entry name" value="TYPE VII SECRETION SYSTEM PROTEIN ESSC"/>
    <property type="match status" value="1"/>
</dbReference>
<dbReference type="Gene3D" id="2.60.200.20">
    <property type="match status" value="1"/>
</dbReference>
<gene>
    <name evidence="9" type="ORF">KCQ71_15495</name>
</gene>
<keyword evidence="6" id="KW-1133">Transmembrane helix</keyword>
<evidence type="ECO:0000256" key="6">
    <source>
        <dbReference type="SAM" id="Phobius"/>
    </source>
</evidence>
<dbReference type="InterPro" id="IPR008984">
    <property type="entry name" value="SMAD_FHA_dom_sf"/>
</dbReference>
<dbReference type="EMBL" id="JAGSHT010000014">
    <property type="protein sequence ID" value="MBZ2197565.1"/>
    <property type="molecule type" value="Genomic_DNA"/>
</dbReference>
<keyword evidence="3 4" id="KW-0067">ATP-binding</keyword>
<feature type="binding site" evidence="4">
    <location>
        <begin position="460"/>
        <end position="467"/>
    </location>
    <ligand>
        <name>ATP</name>
        <dbReference type="ChEBI" id="CHEBI:30616"/>
    </ligand>
</feature>
<dbReference type="Pfam" id="PF01580">
    <property type="entry name" value="FtsK_SpoIIIE"/>
    <property type="match status" value="1"/>
</dbReference>
<feature type="compositionally biased region" description="Low complexity" evidence="5">
    <location>
        <begin position="219"/>
        <end position="233"/>
    </location>
</feature>
<dbReference type="InterPro" id="IPR027417">
    <property type="entry name" value="P-loop_NTPase"/>
</dbReference>
<dbReference type="SMART" id="SM00382">
    <property type="entry name" value="AAA"/>
    <property type="match status" value="3"/>
</dbReference>
<dbReference type="CDD" id="cd01127">
    <property type="entry name" value="TrwB_TraG_TraD_VirD4"/>
    <property type="match status" value="1"/>
</dbReference>
<dbReference type="SUPFAM" id="SSF49879">
    <property type="entry name" value="SMAD/FHA domain"/>
    <property type="match status" value="1"/>
</dbReference>
<evidence type="ECO:0000313" key="10">
    <source>
        <dbReference type="Proteomes" id="UP000826651"/>
    </source>
</evidence>